<evidence type="ECO:0000259" key="2">
    <source>
        <dbReference type="Pfam" id="PF07910"/>
    </source>
</evidence>
<organism evidence="3 4">
    <name type="scientific">Tetradesmus obliquus</name>
    <name type="common">Green alga</name>
    <name type="synonym">Acutodesmus obliquus</name>
    <dbReference type="NCBI Taxonomy" id="3088"/>
    <lineage>
        <taxon>Eukaryota</taxon>
        <taxon>Viridiplantae</taxon>
        <taxon>Chlorophyta</taxon>
        <taxon>core chlorophytes</taxon>
        <taxon>Chlorophyceae</taxon>
        <taxon>CS clade</taxon>
        <taxon>Sphaeropleales</taxon>
        <taxon>Scenedesmaceae</taxon>
        <taxon>Tetradesmus</taxon>
    </lineage>
</organism>
<evidence type="ECO:0000256" key="1">
    <source>
        <dbReference type="ARBA" id="ARBA00022801"/>
    </source>
</evidence>
<feature type="domain" description="UFSP1/2/DUB catalytic" evidence="2">
    <location>
        <begin position="11"/>
        <end position="93"/>
    </location>
</feature>
<reference evidence="3 4" key="1">
    <citation type="submission" date="2023-05" db="EMBL/GenBank/DDBJ databases">
        <title>A 100% complete, gapless, phased diploid assembly of the Scenedesmus obliquus UTEX 3031 genome.</title>
        <authorList>
            <person name="Biondi T.C."/>
            <person name="Hanschen E.R."/>
            <person name="Kwon T."/>
            <person name="Eng W."/>
            <person name="Kruse C.P.S."/>
            <person name="Koehler S.I."/>
            <person name="Kunde Y."/>
            <person name="Gleasner C.D."/>
            <person name="You Mak K.T."/>
            <person name="Polle J."/>
            <person name="Hovde B.T."/>
            <person name="Starkenburg S.R."/>
        </authorList>
    </citation>
    <scope>NUCLEOTIDE SEQUENCE [LARGE SCALE GENOMIC DNA]</scope>
    <source>
        <strain evidence="3 4">DOE0152z</strain>
    </source>
</reference>
<dbReference type="Gene3D" id="3.90.70.130">
    <property type="match status" value="1"/>
</dbReference>
<dbReference type="Pfam" id="PF07910">
    <property type="entry name" value="Peptidase_C78"/>
    <property type="match status" value="1"/>
</dbReference>
<gene>
    <name evidence="3" type="ORF">OEZ85_005015</name>
</gene>
<keyword evidence="4" id="KW-1185">Reference proteome</keyword>
<accession>A0ABY8UGJ5</accession>
<proteinExistence type="predicted"/>
<evidence type="ECO:0000313" key="4">
    <source>
        <dbReference type="Proteomes" id="UP001244341"/>
    </source>
</evidence>
<dbReference type="Proteomes" id="UP001244341">
    <property type="component" value="Chromosome 12b"/>
</dbReference>
<keyword evidence="1" id="KW-0378">Hydrolase</keyword>
<protein>
    <recommendedName>
        <fullName evidence="2">UFSP1/2/DUB catalytic domain-containing protein</fullName>
    </recommendedName>
</protein>
<evidence type="ECO:0000313" key="3">
    <source>
        <dbReference type="EMBL" id="WIA20634.1"/>
    </source>
</evidence>
<dbReference type="InterPro" id="IPR012462">
    <property type="entry name" value="UFSP1/2_DUB_cat"/>
</dbReference>
<sequence length="120" mass="12962">MPRRSSVIVTGKPPLYLQHEGHSRTVVGIERCLPPHAEARSGAAAAAEYSLVILDPGMPAAELLGSLRAKQGWQRRVKRGMASLSRKPEYQVLYVAPGLVPAGPARDSLKKIAAEDRLVD</sequence>
<dbReference type="EMBL" id="CP126219">
    <property type="protein sequence ID" value="WIA20634.1"/>
    <property type="molecule type" value="Genomic_DNA"/>
</dbReference>
<name>A0ABY8UGJ5_TETOB</name>